<dbReference type="EMBL" id="DS469533">
    <property type="protein sequence ID" value="EDO45744.1"/>
    <property type="molecule type" value="Genomic_DNA"/>
</dbReference>
<evidence type="ECO:0000259" key="1">
    <source>
        <dbReference type="Pfam" id="PF03372"/>
    </source>
</evidence>
<dbReference type="Proteomes" id="UP000001593">
    <property type="component" value="Unassembled WGS sequence"/>
</dbReference>
<protein>
    <recommendedName>
        <fullName evidence="1">Endonuclease/exonuclease/phosphatase domain-containing protein</fullName>
    </recommendedName>
</protein>
<dbReference type="Pfam" id="PF03372">
    <property type="entry name" value="Exo_endo_phos"/>
    <property type="match status" value="1"/>
</dbReference>
<proteinExistence type="predicted"/>
<dbReference type="AlphaFoldDB" id="A7RS49"/>
<accession>A7RS49</accession>
<dbReference type="Gene3D" id="3.60.10.10">
    <property type="entry name" value="Endonuclease/exonuclease/phosphatase"/>
    <property type="match status" value="1"/>
</dbReference>
<name>A7RS49_NEMVE</name>
<dbReference type="InterPro" id="IPR005135">
    <property type="entry name" value="Endo/exonuclease/phosphatase"/>
</dbReference>
<dbReference type="InterPro" id="IPR036691">
    <property type="entry name" value="Endo/exonu/phosph_ase_sf"/>
</dbReference>
<dbReference type="PANTHER" id="PTHR33395">
    <property type="entry name" value="TRANSCRIPTASE, PUTATIVE-RELATED-RELATED"/>
    <property type="match status" value="1"/>
</dbReference>
<dbReference type="PANTHER" id="PTHR33395:SF22">
    <property type="entry name" value="REVERSE TRANSCRIPTASE DOMAIN-CONTAINING PROTEIN"/>
    <property type="match status" value="1"/>
</dbReference>
<dbReference type="HOGENOM" id="CLU_651011_0_0_1"/>
<dbReference type="SUPFAM" id="SSF56219">
    <property type="entry name" value="DNase I-like"/>
    <property type="match status" value="1"/>
</dbReference>
<dbReference type="STRING" id="45351.A7RS49"/>
<dbReference type="InParanoid" id="A7RS49"/>
<evidence type="ECO:0000313" key="2">
    <source>
        <dbReference type="EMBL" id="EDO45744.1"/>
    </source>
</evidence>
<feature type="domain" description="Endonuclease/exonuclease/phosphatase" evidence="1">
    <location>
        <begin position="219"/>
        <end position="362"/>
    </location>
</feature>
<evidence type="ECO:0000313" key="3">
    <source>
        <dbReference type="Proteomes" id="UP000001593"/>
    </source>
</evidence>
<organism evidence="2 3">
    <name type="scientific">Nematostella vectensis</name>
    <name type="common">Starlet sea anemone</name>
    <dbReference type="NCBI Taxonomy" id="45351"/>
    <lineage>
        <taxon>Eukaryota</taxon>
        <taxon>Metazoa</taxon>
        <taxon>Cnidaria</taxon>
        <taxon>Anthozoa</taxon>
        <taxon>Hexacorallia</taxon>
        <taxon>Actiniaria</taxon>
        <taxon>Edwardsiidae</taxon>
        <taxon>Nematostella</taxon>
    </lineage>
</organism>
<dbReference type="GO" id="GO:0003824">
    <property type="term" value="F:catalytic activity"/>
    <property type="evidence" value="ECO:0007669"/>
    <property type="project" value="InterPro"/>
</dbReference>
<dbReference type="eggNOG" id="ENOG502SZBG">
    <property type="taxonomic scope" value="Eukaryota"/>
</dbReference>
<reference evidence="2 3" key="1">
    <citation type="journal article" date="2007" name="Science">
        <title>Sea anemone genome reveals ancestral eumetazoan gene repertoire and genomic organization.</title>
        <authorList>
            <person name="Putnam N.H."/>
            <person name="Srivastava M."/>
            <person name="Hellsten U."/>
            <person name="Dirks B."/>
            <person name="Chapman J."/>
            <person name="Salamov A."/>
            <person name="Terry A."/>
            <person name="Shapiro H."/>
            <person name="Lindquist E."/>
            <person name="Kapitonov V.V."/>
            <person name="Jurka J."/>
            <person name="Genikhovich G."/>
            <person name="Grigoriev I.V."/>
            <person name="Lucas S.M."/>
            <person name="Steele R.E."/>
            <person name="Finnerty J.R."/>
            <person name="Technau U."/>
            <person name="Martindale M.Q."/>
            <person name="Rokhsar D.S."/>
        </authorList>
    </citation>
    <scope>NUCLEOTIDE SEQUENCE [LARGE SCALE GENOMIC DNA]</scope>
    <source>
        <strain evidence="3">CH2 X CH6</strain>
    </source>
</reference>
<gene>
    <name evidence="2" type="ORF">NEMVEDRAFT_v1g201322</name>
</gene>
<keyword evidence="3" id="KW-1185">Reference proteome</keyword>
<sequence length="422" mass="47377">MAQDGELIQQFCLMSPRTTETHTKLLQSPFALRFHEWVIVALPAAVGEPFDDAQVNSIIDMAEDFSLVISMKRDSIDVDSEFMSLLNLKFVLFKMYNPIPPPFFCSEAEAVRHMLTCEERAVRCPNCAEVMKRGEVDEHNRTQHHIEKQAKEYVNVLALIATDDNKLLHQVAQANFGHYRVRLTHFGQDIPDNQDPIDAIDATTFMTKNGFSPKILVSNIEGARSKSAELSCILGEENIDILLATETHLNPQVNSCEILPQDFLVYRKDRPSHKGGVLIAVKNNLVSIPRPGLDSDCEIVWCEVLLDKETNLLCSYYRQQSLGMISLDALDNFLSKVTKLAGNRHVILTGDFNLPSIDWATSSVPLVQKMQTSAGVYLILLMISILSNGSMSLQDTAPLLLTLWICGDLEPRAQYEQNLPLF</sequence>